<name>A0A915K3N4_ROMCU</name>
<accession>A0A915K3N4</accession>
<keyword evidence="1" id="KW-1185">Reference proteome</keyword>
<reference evidence="2" key="1">
    <citation type="submission" date="2022-11" db="UniProtKB">
        <authorList>
            <consortium name="WormBaseParasite"/>
        </authorList>
    </citation>
    <scope>IDENTIFICATION</scope>
</reference>
<dbReference type="WBParaSite" id="nRc.2.0.1.t33395-RA">
    <property type="protein sequence ID" value="nRc.2.0.1.t33395-RA"/>
    <property type="gene ID" value="nRc.2.0.1.g33395"/>
</dbReference>
<proteinExistence type="predicted"/>
<protein>
    <submittedName>
        <fullName evidence="2">Uncharacterized protein</fullName>
    </submittedName>
</protein>
<dbReference type="Proteomes" id="UP000887565">
    <property type="component" value="Unplaced"/>
</dbReference>
<sequence length="59" mass="6954">MNSVNLFDDERNNCDDCKNEKRLQFSQSLFKLSKSQKSKMKEVYILIKFTAVNIFLTTT</sequence>
<evidence type="ECO:0000313" key="2">
    <source>
        <dbReference type="WBParaSite" id="nRc.2.0.1.t33395-RA"/>
    </source>
</evidence>
<dbReference type="AlphaFoldDB" id="A0A915K3N4"/>
<organism evidence="1 2">
    <name type="scientific">Romanomermis culicivorax</name>
    <name type="common">Nematode worm</name>
    <dbReference type="NCBI Taxonomy" id="13658"/>
    <lineage>
        <taxon>Eukaryota</taxon>
        <taxon>Metazoa</taxon>
        <taxon>Ecdysozoa</taxon>
        <taxon>Nematoda</taxon>
        <taxon>Enoplea</taxon>
        <taxon>Dorylaimia</taxon>
        <taxon>Mermithida</taxon>
        <taxon>Mermithoidea</taxon>
        <taxon>Mermithidae</taxon>
        <taxon>Romanomermis</taxon>
    </lineage>
</organism>
<evidence type="ECO:0000313" key="1">
    <source>
        <dbReference type="Proteomes" id="UP000887565"/>
    </source>
</evidence>